<keyword evidence="2" id="KW-1185">Reference proteome</keyword>
<dbReference type="AlphaFoldDB" id="A0A0D2NGQ4"/>
<sequence>MPRSDLHKYTPYTARIRQWALCPESSREDQLEKNALDSLECIPLDTMRKFANRARRFMDAYDRGLNGRQAAWAARKYHGHRVLPESIMDELEKNSIQ</sequence>
<evidence type="ECO:0000313" key="1">
    <source>
        <dbReference type="EMBL" id="KJA18139.1"/>
    </source>
</evidence>
<gene>
    <name evidence="1" type="ORF">HYPSUDRAFT_45596</name>
</gene>
<name>A0A0D2NGQ4_HYPSF</name>
<organism evidence="1 2">
    <name type="scientific">Hypholoma sublateritium (strain FD-334 SS-4)</name>
    <dbReference type="NCBI Taxonomy" id="945553"/>
    <lineage>
        <taxon>Eukaryota</taxon>
        <taxon>Fungi</taxon>
        <taxon>Dikarya</taxon>
        <taxon>Basidiomycota</taxon>
        <taxon>Agaricomycotina</taxon>
        <taxon>Agaricomycetes</taxon>
        <taxon>Agaricomycetidae</taxon>
        <taxon>Agaricales</taxon>
        <taxon>Agaricineae</taxon>
        <taxon>Strophariaceae</taxon>
        <taxon>Hypholoma</taxon>
    </lineage>
</organism>
<dbReference type="STRING" id="945553.A0A0D2NGQ4"/>
<dbReference type="OMA" id="WALCPES"/>
<dbReference type="OrthoDB" id="2416294at2759"/>
<evidence type="ECO:0000313" key="2">
    <source>
        <dbReference type="Proteomes" id="UP000054270"/>
    </source>
</evidence>
<dbReference type="EMBL" id="KN817593">
    <property type="protein sequence ID" value="KJA18139.1"/>
    <property type="molecule type" value="Genomic_DNA"/>
</dbReference>
<accession>A0A0D2NGQ4</accession>
<reference evidence="2" key="1">
    <citation type="submission" date="2014-04" db="EMBL/GenBank/DDBJ databases">
        <title>Evolutionary Origins and Diversification of the Mycorrhizal Mutualists.</title>
        <authorList>
            <consortium name="DOE Joint Genome Institute"/>
            <consortium name="Mycorrhizal Genomics Consortium"/>
            <person name="Kohler A."/>
            <person name="Kuo A."/>
            <person name="Nagy L.G."/>
            <person name="Floudas D."/>
            <person name="Copeland A."/>
            <person name="Barry K.W."/>
            <person name="Cichocki N."/>
            <person name="Veneault-Fourrey C."/>
            <person name="LaButti K."/>
            <person name="Lindquist E.A."/>
            <person name="Lipzen A."/>
            <person name="Lundell T."/>
            <person name="Morin E."/>
            <person name="Murat C."/>
            <person name="Riley R."/>
            <person name="Ohm R."/>
            <person name="Sun H."/>
            <person name="Tunlid A."/>
            <person name="Henrissat B."/>
            <person name="Grigoriev I.V."/>
            <person name="Hibbett D.S."/>
            <person name="Martin F."/>
        </authorList>
    </citation>
    <scope>NUCLEOTIDE SEQUENCE [LARGE SCALE GENOMIC DNA]</scope>
    <source>
        <strain evidence="2">FD-334 SS-4</strain>
    </source>
</reference>
<protein>
    <submittedName>
        <fullName evidence="1">Uncharacterized protein</fullName>
    </submittedName>
</protein>
<dbReference type="Proteomes" id="UP000054270">
    <property type="component" value="Unassembled WGS sequence"/>
</dbReference>
<proteinExistence type="predicted"/>